<evidence type="ECO:0000313" key="6">
    <source>
        <dbReference type="Proteomes" id="UP000270743"/>
    </source>
</evidence>
<dbReference type="PANTHER" id="PTHR45772:SF7">
    <property type="entry name" value="AMINO ACID ABC TRANSPORTER ATP-BINDING PROTEIN"/>
    <property type="match status" value="1"/>
</dbReference>
<evidence type="ECO:0000259" key="4">
    <source>
        <dbReference type="PROSITE" id="PS50893"/>
    </source>
</evidence>
<dbReference type="GO" id="GO:1903805">
    <property type="term" value="P:L-valine import across plasma membrane"/>
    <property type="evidence" value="ECO:0007669"/>
    <property type="project" value="TreeGrafter"/>
</dbReference>
<gene>
    <name evidence="5" type="primary">lptB_2</name>
    <name evidence="5" type="ORF">PARHAE_00681</name>
</gene>
<dbReference type="CDD" id="cd03219">
    <property type="entry name" value="ABC_Mj1267_LivG_branched"/>
    <property type="match status" value="1"/>
</dbReference>
<dbReference type="InterPro" id="IPR051120">
    <property type="entry name" value="ABC_AA/LPS_Transport"/>
</dbReference>
<keyword evidence="1" id="KW-0813">Transport</keyword>
<dbReference type="GO" id="GO:0042941">
    <property type="term" value="P:D-alanine transmembrane transport"/>
    <property type="evidence" value="ECO:0007669"/>
    <property type="project" value="TreeGrafter"/>
</dbReference>
<reference evidence="5 6" key="1">
    <citation type="submission" date="2018-12" db="EMBL/GenBank/DDBJ databases">
        <authorList>
            <person name="Criscuolo A."/>
        </authorList>
    </citation>
    <scope>NUCLEOTIDE SEQUENCE [LARGE SCALE GENOMIC DNA]</scope>
    <source>
        <strain evidence="5">ACIP1116241</strain>
    </source>
</reference>
<feature type="domain" description="ABC transporter" evidence="4">
    <location>
        <begin position="19"/>
        <end position="252"/>
    </location>
</feature>
<dbReference type="GO" id="GO:0005886">
    <property type="term" value="C:plasma membrane"/>
    <property type="evidence" value="ECO:0007669"/>
    <property type="project" value="TreeGrafter"/>
</dbReference>
<dbReference type="GO" id="GO:0015808">
    <property type="term" value="P:L-alanine transport"/>
    <property type="evidence" value="ECO:0007669"/>
    <property type="project" value="TreeGrafter"/>
</dbReference>
<dbReference type="GO" id="GO:0016887">
    <property type="term" value="F:ATP hydrolysis activity"/>
    <property type="evidence" value="ECO:0007669"/>
    <property type="project" value="InterPro"/>
</dbReference>
<sequence length="254" mass="27552">MRDTTEQAERIGMATEIHLSARDVSKSFGAVRVLHGVSFDVHRGEVLGILGPNGAGKTTLFNMISGDIRPSGGEIRLGDVPLKGEPPFRRCKMGIGRTYQIPRPYSGMTTFENLLVASTFGGGRSERDSYGFCAQVLEDCELAGKANLRAGGLTLLDRKRLELARALASDPQLLLLDEIAGGLTDDESRDLVALVRRIRDRGVTIVWIEHVLHALLAVADRLMVLNFGEKIAEGAPDAVIADPDVKRVYMGIEG</sequence>
<dbReference type="PROSITE" id="PS50893">
    <property type="entry name" value="ABC_TRANSPORTER_2"/>
    <property type="match status" value="1"/>
</dbReference>
<dbReference type="EMBL" id="UZWE01000021">
    <property type="protein sequence ID" value="VDS07505.1"/>
    <property type="molecule type" value="Genomic_DNA"/>
</dbReference>
<dbReference type="EC" id="3.6.3.-" evidence="5"/>
<dbReference type="GO" id="GO:0005524">
    <property type="term" value="F:ATP binding"/>
    <property type="evidence" value="ECO:0007669"/>
    <property type="project" value="UniProtKB-KW"/>
</dbReference>
<evidence type="ECO:0000313" key="5">
    <source>
        <dbReference type="EMBL" id="VDS07505.1"/>
    </source>
</evidence>
<dbReference type="SUPFAM" id="SSF52540">
    <property type="entry name" value="P-loop containing nucleoside triphosphate hydrolases"/>
    <property type="match status" value="1"/>
</dbReference>
<evidence type="ECO:0000256" key="2">
    <source>
        <dbReference type="ARBA" id="ARBA00022741"/>
    </source>
</evidence>
<accession>A0A3S4CH20</accession>
<keyword evidence="2" id="KW-0547">Nucleotide-binding</keyword>
<dbReference type="AlphaFoldDB" id="A0A3S4CH20"/>
<dbReference type="RefSeq" id="WP_241232657.1">
    <property type="nucleotide sequence ID" value="NZ_UZWE01000021.1"/>
</dbReference>
<protein>
    <submittedName>
        <fullName evidence="5">Lipopolysaccharide export system ATP-binding protein LptB</fullName>
        <ecNumber evidence="5">3.6.3.-</ecNumber>
    </submittedName>
</protein>
<dbReference type="InterPro" id="IPR027417">
    <property type="entry name" value="P-loop_NTPase"/>
</dbReference>
<dbReference type="PANTHER" id="PTHR45772">
    <property type="entry name" value="CONSERVED COMPONENT OF ABC TRANSPORTER FOR NATURAL AMINO ACIDS-RELATED"/>
    <property type="match status" value="1"/>
</dbReference>
<keyword evidence="3 5" id="KW-0067">ATP-binding</keyword>
<dbReference type="GO" id="GO:0015188">
    <property type="term" value="F:L-isoleucine transmembrane transporter activity"/>
    <property type="evidence" value="ECO:0007669"/>
    <property type="project" value="TreeGrafter"/>
</dbReference>
<evidence type="ECO:0000256" key="3">
    <source>
        <dbReference type="ARBA" id="ARBA00022840"/>
    </source>
</evidence>
<dbReference type="InterPro" id="IPR003593">
    <property type="entry name" value="AAA+_ATPase"/>
</dbReference>
<proteinExistence type="predicted"/>
<dbReference type="Pfam" id="PF00005">
    <property type="entry name" value="ABC_tran"/>
    <property type="match status" value="1"/>
</dbReference>
<dbReference type="Proteomes" id="UP000270743">
    <property type="component" value="Unassembled WGS sequence"/>
</dbReference>
<organism evidence="5 6">
    <name type="scientific">Paracoccus haematequi</name>
    <dbReference type="NCBI Taxonomy" id="2491866"/>
    <lineage>
        <taxon>Bacteria</taxon>
        <taxon>Pseudomonadati</taxon>
        <taxon>Pseudomonadota</taxon>
        <taxon>Alphaproteobacteria</taxon>
        <taxon>Rhodobacterales</taxon>
        <taxon>Paracoccaceae</taxon>
        <taxon>Paracoccus</taxon>
    </lineage>
</organism>
<keyword evidence="6" id="KW-1185">Reference proteome</keyword>
<evidence type="ECO:0000256" key="1">
    <source>
        <dbReference type="ARBA" id="ARBA00022448"/>
    </source>
</evidence>
<dbReference type="Gene3D" id="3.40.50.300">
    <property type="entry name" value="P-loop containing nucleotide triphosphate hydrolases"/>
    <property type="match status" value="1"/>
</dbReference>
<dbReference type="GO" id="GO:0005304">
    <property type="term" value="F:L-valine transmembrane transporter activity"/>
    <property type="evidence" value="ECO:0007669"/>
    <property type="project" value="TreeGrafter"/>
</dbReference>
<keyword evidence="5" id="KW-0378">Hydrolase</keyword>
<dbReference type="GO" id="GO:0015192">
    <property type="term" value="F:L-phenylalanine transmembrane transporter activity"/>
    <property type="evidence" value="ECO:0007669"/>
    <property type="project" value="TreeGrafter"/>
</dbReference>
<dbReference type="InterPro" id="IPR003439">
    <property type="entry name" value="ABC_transporter-like_ATP-bd"/>
</dbReference>
<dbReference type="SMART" id="SM00382">
    <property type="entry name" value="AAA"/>
    <property type="match status" value="1"/>
</dbReference>
<dbReference type="InterPro" id="IPR032823">
    <property type="entry name" value="BCA_ABC_TP_C"/>
</dbReference>
<dbReference type="GO" id="GO:1903806">
    <property type="term" value="P:L-isoleucine import across plasma membrane"/>
    <property type="evidence" value="ECO:0007669"/>
    <property type="project" value="TreeGrafter"/>
</dbReference>
<name>A0A3S4CH20_9RHOB</name>
<dbReference type="Pfam" id="PF12399">
    <property type="entry name" value="BCA_ABC_TP_C"/>
    <property type="match status" value="1"/>
</dbReference>